<evidence type="ECO:0000313" key="1">
    <source>
        <dbReference type="EMBL" id="KKN52419.1"/>
    </source>
</evidence>
<reference evidence="1" key="1">
    <citation type="journal article" date="2015" name="Nature">
        <title>Complex archaea that bridge the gap between prokaryotes and eukaryotes.</title>
        <authorList>
            <person name="Spang A."/>
            <person name="Saw J.H."/>
            <person name="Jorgensen S.L."/>
            <person name="Zaremba-Niedzwiedzka K."/>
            <person name="Martijn J."/>
            <person name="Lind A.E."/>
            <person name="van Eijk R."/>
            <person name="Schleper C."/>
            <person name="Guy L."/>
            <person name="Ettema T.J."/>
        </authorList>
    </citation>
    <scope>NUCLEOTIDE SEQUENCE</scope>
</reference>
<dbReference type="EMBL" id="LAZR01001020">
    <property type="protein sequence ID" value="KKN52419.1"/>
    <property type="molecule type" value="Genomic_DNA"/>
</dbReference>
<sequence length="145" mass="16489">MKEIPIVNFRKTEIIGKVSINDSTQALYQALSSGVFRIARGDIKENDDGSVGIVEFIIVPRHVSFSRSGSIKYPDGEKEVIMRNLLSDAEIKAMEKELAAKTNTSMVALPTGREYWDVNRIVATLRYFQCIEEKYNKLRKQKDSE</sequence>
<organism evidence="1">
    <name type="scientific">marine sediment metagenome</name>
    <dbReference type="NCBI Taxonomy" id="412755"/>
    <lineage>
        <taxon>unclassified sequences</taxon>
        <taxon>metagenomes</taxon>
        <taxon>ecological metagenomes</taxon>
    </lineage>
</organism>
<accession>A0A0F9RBZ0</accession>
<comment type="caution">
    <text evidence="1">The sequence shown here is derived from an EMBL/GenBank/DDBJ whole genome shotgun (WGS) entry which is preliminary data.</text>
</comment>
<proteinExistence type="predicted"/>
<dbReference type="AlphaFoldDB" id="A0A0F9RBZ0"/>
<protein>
    <submittedName>
        <fullName evidence="1">Uncharacterized protein</fullName>
    </submittedName>
</protein>
<gene>
    <name evidence="1" type="ORF">LCGC14_0612730</name>
</gene>
<name>A0A0F9RBZ0_9ZZZZ</name>